<dbReference type="Gene3D" id="6.10.140.2220">
    <property type="match status" value="2"/>
</dbReference>
<keyword evidence="3" id="KW-0862">Zinc</keyword>
<keyword evidence="1" id="KW-0479">Metal-binding</keyword>
<gene>
    <name evidence="7" type="ORF">D6D28_10251</name>
</gene>
<feature type="region of interest" description="Disordered" evidence="5">
    <location>
        <begin position="274"/>
        <end position="297"/>
    </location>
</feature>
<dbReference type="GO" id="GO:0008270">
    <property type="term" value="F:zinc ion binding"/>
    <property type="evidence" value="ECO:0007669"/>
    <property type="project" value="UniProtKB-KW"/>
</dbReference>
<name>A0A4S8S0D1_AURPU</name>
<feature type="domain" description="MYND-type" evidence="6">
    <location>
        <begin position="217"/>
        <end position="259"/>
    </location>
</feature>
<reference evidence="7 8" key="1">
    <citation type="submission" date="2018-10" db="EMBL/GenBank/DDBJ databases">
        <title>Fifty Aureobasidium pullulans genomes reveal a recombining polyextremotolerant generalist.</title>
        <authorList>
            <person name="Gostincar C."/>
            <person name="Turk M."/>
            <person name="Zajc J."/>
            <person name="Gunde-Cimerman N."/>
        </authorList>
    </citation>
    <scope>NUCLEOTIDE SEQUENCE [LARGE SCALE GENOMIC DNA]</scope>
    <source>
        <strain evidence="7 8">EXF-11900</strain>
    </source>
</reference>
<dbReference type="SUPFAM" id="SSF144232">
    <property type="entry name" value="HIT/MYND zinc finger-like"/>
    <property type="match status" value="2"/>
</dbReference>
<organism evidence="7 8">
    <name type="scientific">Aureobasidium pullulans</name>
    <name type="common">Black yeast</name>
    <name type="synonym">Pullularia pullulans</name>
    <dbReference type="NCBI Taxonomy" id="5580"/>
    <lineage>
        <taxon>Eukaryota</taxon>
        <taxon>Fungi</taxon>
        <taxon>Dikarya</taxon>
        <taxon>Ascomycota</taxon>
        <taxon>Pezizomycotina</taxon>
        <taxon>Dothideomycetes</taxon>
        <taxon>Dothideomycetidae</taxon>
        <taxon>Dothideales</taxon>
        <taxon>Saccotheciaceae</taxon>
        <taxon>Aureobasidium</taxon>
    </lineage>
</organism>
<evidence type="ECO:0000256" key="5">
    <source>
        <dbReference type="SAM" id="MobiDB-lite"/>
    </source>
</evidence>
<keyword evidence="2 4" id="KW-0863">Zinc-finger</keyword>
<dbReference type="PROSITE" id="PS01360">
    <property type="entry name" value="ZF_MYND_1"/>
    <property type="match status" value="1"/>
</dbReference>
<evidence type="ECO:0000256" key="1">
    <source>
        <dbReference type="ARBA" id="ARBA00022723"/>
    </source>
</evidence>
<sequence length="373" mass="42037">MRSTKEVEQIEKWGTGLFENAADEAIVRELTRESGFAKGPENFLFPSNVESYREKLDHGALDRMLEGRLPMDLSTENTTQDKDKMWTWPPSRCAGYRLCLLGAVMMQLGCRVRSDLRLSMEELHTIVGFSRNAQVQLRHALNVYVDGTPYNFRAKPQPIGTNSDDWATNSVWGDIGESFIMTDVTTDPMLKMMMRQILGPMLKCVAAGDNEHPHDACGRCGKKKREDGSPCQPCSQCGQRRYCSRKCELAHRPQHRLVCEDPFYRSSGNVWAQAVRESNKTKDSPANDTGDEDTSNTVRDRLLTAYTLTSPFAQSIHDDLDGLPICGNCGIEETKESSLSVCKKCSKQHYCSKKCQKAHWSSHKKLCQTFATT</sequence>
<protein>
    <recommendedName>
        <fullName evidence="6">MYND-type domain-containing protein</fullName>
    </recommendedName>
</protein>
<evidence type="ECO:0000256" key="4">
    <source>
        <dbReference type="PROSITE-ProRule" id="PRU00134"/>
    </source>
</evidence>
<accession>A0A4S8S0D1</accession>
<proteinExistence type="predicted"/>
<dbReference type="Pfam" id="PF01753">
    <property type="entry name" value="zf-MYND"/>
    <property type="match status" value="2"/>
</dbReference>
<evidence type="ECO:0000256" key="2">
    <source>
        <dbReference type="ARBA" id="ARBA00022771"/>
    </source>
</evidence>
<dbReference type="AlphaFoldDB" id="A0A4S8S0D1"/>
<dbReference type="InterPro" id="IPR002893">
    <property type="entry name" value="Znf_MYND"/>
</dbReference>
<dbReference type="EMBL" id="QZAF01000973">
    <property type="protein sequence ID" value="THV63981.1"/>
    <property type="molecule type" value="Genomic_DNA"/>
</dbReference>
<comment type="caution">
    <text evidence="7">The sequence shown here is derived from an EMBL/GenBank/DDBJ whole genome shotgun (WGS) entry which is preliminary data.</text>
</comment>
<dbReference type="Proteomes" id="UP000304951">
    <property type="component" value="Unassembled WGS sequence"/>
</dbReference>
<feature type="domain" description="MYND-type" evidence="6">
    <location>
        <begin position="326"/>
        <end position="367"/>
    </location>
</feature>
<evidence type="ECO:0000259" key="6">
    <source>
        <dbReference type="PROSITE" id="PS50865"/>
    </source>
</evidence>
<evidence type="ECO:0000313" key="7">
    <source>
        <dbReference type="EMBL" id="THV63981.1"/>
    </source>
</evidence>
<evidence type="ECO:0000313" key="8">
    <source>
        <dbReference type="Proteomes" id="UP000304951"/>
    </source>
</evidence>
<dbReference type="PROSITE" id="PS50865">
    <property type="entry name" value="ZF_MYND_2"/>
    <property type="match status" value="2"/>
</dbReference>
<evidence type="ECO:0000256" key="3">
    <source>
        <dbReference type="ARBA" id="ARBA00022833"/>
    </source>
</evidence>